<dbReference type="InterPro" id="IPR002347">
    <property type="entry name" value="SDR_fam"/>
</dbReference>
<dbReference type="PRINTS" id="PR00080">
    <property type="entry name" value="SDRFAMILY"/>
</dbReference>
<name>A0A2I6S7F1_9RHOO</name>
<comment type="similarity">
    <text evidence="1 3">Belongs to the short-chain dehydrogenases/reductases (SDR) family.</text>
</comment>
<reference evidence="5 6" key="1">
    <citation type="submission" date="2018-01" db="EMBL/GenBank/DDBJ databases">
        <authorList>
            <person name="Fu G.-Y."/>
        </authorList>
    </citation>
    <scope>NUCLEOTIDE SEQUENCE [LARGE SCALE GENOMIC DNA]</scope>
    <source>
        <strain evidence="5 6">SY39</strain>
    </source>
</reference>
<dbReference type="GO" id="GO:0016020">
    <property type="term" value="C:membrane"/>
    <property type="evidence" value="ECO:0007669"/>
    <property type="project" value="TreeGrafter"/>
</dbReference>
<keyword evidence="6" id="KW-1185">Reference proteome</keyword>
<dbReference type="SUPFAM" id="SSF51735">
    <property type="entry name" value="NAD(P)-binding Rossmann-fold domains"/>
    <property type="match status" value="1"/>
</dbReference>
<evidence type="ECO:0000256" key="3">
    <source>
        <dbReference type="RuleBase" id="RU000363"/>
    </source>
</evidence>
<dbReference type="Gene3D" id="3.40.50.720">
    <property type="entry name" value="NAD(P)-binding Rossmann-like Domain"/>
    <property type="match status" value="1"/>
</dbReference>
<protein>
    <submittedName>
        <fullName evidence="5">Short chain dehydrogenase</fullName>
    </submittedName>
</protein>
<dbReference type="OrthoDB" id="9790266at2"/>
<keyword evidence="2" id="KW-0560">Oxidoreductase</keyword>
<dbReference type="InterPro" id="IPR036291">
    <property type="entry name" value="NAD(P)-bd_dom_sf"/>
</dbReference>
<dbReference type="InterPro" id="IPR020904">
    <property type="entry name" value="Sc_DH/Rdtase_CS"/>
</dbReference>
<dbReference type="Pfam" id="PF00106">
    <property type="entry name" value="adh_short"/>
    <property type="match status" value="1"/>
</dbReference>
<dbReference type="PANTHER" id="PTHR44196">
    <property type="entry name" value="DEHYDROGENASE/REDUCTASE SDR FAMILY MEMBER 7B"/>
    <property type="match status" value="1"/>
</dbReference>
<evidence type="ECO:0000256" key="1">
    <source>
        <dbReference type="ARBA" id="ARBA00006484"/>
    </source>
</evidence>
<organism evidence="5 6">
    <name type="scientific">Pseudazoarcus pumilus</name>
    <dbReference type="NCBI Taxonomy" id="2067960"/>
    <lineage>
        <taxon>Bacteria</taxon>
        <taxon>Pseudomonadati</taxon>
        <taxon>Pseudomonadota</taxon>
        <taxon>Betaproteobacteria</taxon>
        <taxon>Rhodocyclales</taxon>
        <taxon>Zoogloeaceae</taxon>
        <taxon>Pseudazoarcus</taxon>
    </lineage>
</organism>
<evidence type="ECO:0000313" key="5">
    <source>
        <dbReference type="EMBL" id="AUN95185.1"/>
    </source>
</evidence>
<dbReference type="EMBL" id="CP025682">
    <property type="protein sequence ID" value="AUN95185.1"/>
    <property type="molecule type" value="Genomic_DNA"/>
</dbReference>
<dbReference type="Proteomes" id="UP000242205">
    <property type="component" value="Chromosome"/>
</dbReference>
<dbReference type="AlphaFoldDB" id="A0A2I6S7F1"/>
<evidence type="ECO:0000313" key="6">
    <source>
        <dbReference type="Proteomes" id="UP000242205"/>
    </source>
</evidence>
<dbReference type="SMART" id="SM00822">
    <property type="entry name" value="PKS_KR"/>
    <property type="match status" value="1"/>
</dbReference>
<gene>
    <name evidence="5" type="ORF">C0099_09735</name>
</gene>
<dbReference type="RefSeq" id="WP_102247251.1">
    <property type="nucleotide sequence ID" value="NZ_CP025682.1"/>
</dbReference>
<dbReference type="NCBIfam" id="NF006565">
    <property type="entry name" value="PRK09072.1"/>
    <property type="match status" value="1"/>
</dbReference>
<dbReference type="InterPro" id="IPR057326">
    <property type="entry name" value="KR_dom"/>
</dbReference>
<dbReference type="PROSITE" id="PS00061">
    <property type="entry name" value="ADH_SHORT"/>
    <property type="match status" value="1"/>
</dbReference>
<proteinExistence type="inferred from homology"/>
<dbReference type="PRINTS" id="PR00081">
    <property type="entry name" value="GDHRDH"/>
</dbReference>
<evidence type="ECO:0000256" key="2">
    <source>
        <dbReference type="ARBA" id="ARBA00023002"/>
    </source>
</evidence>
<dbReference type="GO" id="GO:0016491">
    <property type="term" value="F:oxidoreductase activity"/>
    <property type="evidence" value="ECO:0007669"/>
    <property type="project" value="UniProtKB-KW"/>
</dbReference>
<accession>A0A2I6S7F1</accession>
<sequence>MKLDACRAVVTGAGGGIGRQLVERMCRAGARVLLVGRRPELLDEIAAMYPGRVERVCADLNETAGRDAVLAAACAFGGINCLINGAGAGGFGLFEEQDDDAIASLVETNVTSVLQLTRRLLPLLREADAAVVLNVGSTLGSIGYPGYAAYCATKFALRGFSEALRRELADTRVKVVYVAPRATRTTMNPQAVEAMNRDLGVAMDPPGRVAAAVLMALLREREETYLGWPERLFVRINGLLPRCVDRSLRKHLPVVRRFAREAN</sequence>
<feature type="domain" description="Ketoreductase" evidence="4">
    <location>
        <begin position="8"/>
        <end position="182"/>
    </location>
</feature>
<dbReference type="PANTHER" id="PTHR44196:SF1">
    <property type="entry name" value="DEHYDROGENASE_REDUCTASE SDR FAMILY MEMBER 7B"/>
    <property type="match status" value="1"/>
</dbReference>
<dbReference type="KEGG" id="atw:C0099_09735"/>
<dbReference type="CDD" id="cd05233">
    <property type="entry name" value="SDR_c"/>
    <property type="match status" value="1"/>
</dbReference>
<evidence type="ECO:0000259" key="4">
    <source>
        <dbReference type="SMART" id="SM00822"/>
    </source>
</evidence>